<feature type="transmembrane region" description="Helical" evidence="7">
    <location>
        <begin position="118"/>
        <end position="139"/>
    </location>
</feature>
<sequence>MAQRNVFKKWKPLYTFIANRTLHTSSVLSMFDRKNIRAGVPKISVKKEKKLTYQEAQPPDMIGVRKAWDSWNSCVHANLHGEDNKSHFVIEDIFIRKFVYGTFQGKAKNIIIKRRYNVIYVAGLVNLVSNSKLSFLVAYTEEILSYFLKCPVKLEIQAILLTREDYFKKI</sequence>
<evidence type="ECO:0000313" key="8">
    <source>
        <dbReference type="EMBL" id="KAJ8305237.1"/>
    </source>
</evidence>
<keyword evidence="5" id="KW-0496">Mitochondrion</keyword>
<evidence type="ECO:0000256" key="4">
    <source>
        <dbReference type="ARBA" id="ARBA00022980"/>
    </source>
</evidence>
<keyword evidence="7" id="KW-0472">Membrane</keyword>
<organism evidence="9 11">
    <name type="scientific">Tegillarca granosa</name>
    <name type="common">Malaysian cockle</name>
    <name type="synonym">Anadara granosa</name>
    <dbReference type="NCBI Taxonomy" id="220873"/>
    <lineage>
        <taxon>Eukaryota</taxon>
        <taxon>Metazoa</taxon>
        <taxon>Spiralia</taxon>
        <taxon>Lophotrochozoa</taxon>
        <taxon>Mollusca</taxon>
        <taxon>Bivalvia</taxon>
        <taxon>Autobranchia</taxon>
        <taxon>Pteriomorphia</taxon>
        <taxon>Arcoida</taxon>
        <taxon>Arcoidea</taxon>
        <taxon>Arcidae</taxon>
        <taxon>Tegillarca</taxon>
    </lineage>
</organism>
<dbReference type="Proteomes" id="UP001217089">
    <property type="component" value="Unassembled WGS sequence"/>
</dbReference>
<evidence type="ECO:0000256" key="7">
    <source>
        <dbReference type="SAM" id="Phobius"/>
    </source>
</evidence>
<accession>A0ABQ9FAQ1</accession>
<evidence type="ECO:0008006" key="12">
    <source>
        <dbReference type="Google" id="ProtNLM"/>
    </source>
</evidence>
<keyword evidence="4" id="KW-0689">Ribosomal protein</keyword>
<keyword evidence="11" id="KW-1185">Reference proteome</keyword>
<evidence type="ECO:0000256" key="3">
    <source>
        <dbReference type="ARBA" id="ARBA00022946"/>
    </source>
</evidence>
<evidence type="ECO:0000256" key="2">
    <source>
        <dbReference type="ARBA" id="ARBA00010761"/>
    </source>
</evidence>
<dbReference type="PANTHER" id="PTHR21244:SF1">
    <property type="entry name" value="SMALL RIBOSOMAL SUBUNIT PROTEIN US3M"/>
    <property type="match status" value="1"/>
</dbReference>
<dbReference type="EMBL" id="JARBDR010000338">
    <property type="protein sequence ID" value="KAJ8314419.1"/>
    <property type="molecule type" value="Genomic_DNA"/>
</dbReference>
<keyword evidence="7" id="KW-1133">Transmembrane helix</keyword>
<dbReference type="Pfam" id="PF14955">
    <property type="entry name" value="MRP-S24"/>
    <property type="match status" value="1"/>
</dbReference>
<comment type="caution">
    <text evidence="9">The sequence shown here is derived from an EMBL/GenBank/DDBJ whole genome shotgun (WGS) entry which is preliminary data.</text>
</comment>
<evidence type="ECO:0000313" key="9">
    <source>
        <dbReference type="EMBL" id="KAJ8314419.1"/>
    </source>
</evidence>
<comment type="subcellular location">
    <subcellularLocation>
        <location evidence="1">Mitochondrion</location>
    </subcellularLocation>
</comment>
<evidence type="ECO:0000256" key="1">
    <source>
        <dbReference type="ARBA" id="ARBA00004173"/>
    </source>
</evidence>
<keyword evidence="3" id="KW-0809">Transit peptide</keyword>
<protein>
    <recommendedName>
        <fullName evidence="12">Mitochondrial ribosomal protein S24</fullName>
    </recommendedName>
</protein>
<keyword evidence="6" id="KW-0687">Ribonucleoprotein</keyword>
<name>A0ABQ9FAQ1_TEGGR</name>
<evidence type="ECO:0000313" key="10">
    <source>
        <dbReference type="EMBL" id="KAJ8319303.1"/>
    </source>
</evidence>
<evidence type="ECO:0000313" key="11">
    <source>
        <dbReference type="Proteomes" id="UP001217089"/>
    </source>
</evidence>
<dbReference type="PANTHER" id="PTHR21244">
    <property type="entry name" value="MITOCHONDRIAL 28S RIBOSOMAL PROTEIN S24"/>
    <property type="match status" value="1"/>
</dbReference>
<evidence type="ECO:0000256" key="6">
    <source>
        <dbReference type="ARBA" id="ARBA00023274"/>
    </source>
</evidence>
<dbReference type="EMBL" id="JARBDR010000214">
    <property type="protein sequence ID" value="KAJ8319303.1"/>
    <property type="molecule type" value="Genomic_DNA"/>
</dbReference>
<dbReference type="EMBL" id="JARBDR010000817">
    <property type="protein sequence ID" value="KAJ8305237.1"/>
    <property type="molecule type" value="Genomic_DNA"/>
</dbReference>
<comment type="similarity">
    <text evidence="2">Belongs to the universal ribosomal protein uS3 family.</text>
</comment>
<gene>
    <name evidence="10" type="ORF">KUTeg_004394</name>
    <name evidence="9" type="ORF">KUTeg_008028</name>
    <name evidence="8" type="ORF">KUTeg_017212</name>
</gene>
<dbReference type="InterPro" id="IPR026146">
    <property type="entry name" value="Ribosomal_uS3m"/>
</dbReference>
<evidence type="ECO:0000256" key="5">
    <source>
        <dbReference type="ARBA" id="ARBA00023128"/>
    </source>
</evidence>
<keyword evidence="7" id="KW-0812">Transmembrane</keyword>
<proteinExistence type="inferred from homology"/>
<reference evidence="9 11" key="1">
    <citation type="submission" date="2022-12" db="EMBL/GenBank/DDBJ databases">
        <title>Chromosome-level genome of Tegillarca granosa.</title>
        <authorList>
            <person name="Kim J."/>
        </authorList>
    </citation>
    <scope>NUCLEOTIDE SEQUENCE [LARGE SCALE GENOMIC DNA]</scope>
    <source>
        <strain evidence="9">Teg-2019</strain>
        <tissue evidence="9">Adductor muscle</tissue>
    </source>
</reference>